<accession>A0AAW5E4W3</accession>
<name>A0AAW5E4W3_9BACI</name>
<comment type="caution">
    <text evidence="2">The sequence shown here is derived from an EMBL/GenBank/DDBJ whole genome shotgun (WGS) entry which is preliminary data.</text>
</comment>
<evidence type="ECO:0000313" key="2">
    <source>
        <dbReference type="EMBL" id="MCH1627976.1"/>
    </source>
</evidence>
<dbReference type="EMBL" id="JAKTTI010000070">
    <property type="protein sequence ID" value="MCH1627976.1"/>
    <property type="molecule type" value="Genomic_DNA"/>
</dbReference>
<reference evidence="2" key="1">
    <citation type="submission" date="2022-02" db="EMBL/GenBank/DDBJ databases">
        <title>Fredinandcohnia quinoae sp. nov. isolated from Chenopodium quinoa seeds.</title>
        <authorList>
            <person name="Saati-Santamaria Z."/>
            <person name="Flores-Felix J.D."/>
            <person name="Igual J.M."/>
            <person name="Velazquez E."/>
            <person name="Garcia-Fraile P."/>
            <person name="Martinez-Molina E."/>
        </authorList>
    </citation>
    <scope>NUCLEOTIDE SEQUENCE</scope>
    <source>
        <strain evidence="2">SECRCQ15</strain>
    </source>
</reference>
<evidence type="ECO:0000256" key="1">
    <source>
        <dbReference type="SAM" id="MobiDB-lite"/>
    </source>
</evidence>
<feature type="region of interest" description="Disordered" evidence="1">
    <location>
        <begin position="38"/>
        <end position="58"/>
    </location>
</feature>
<dbReference type="RefSeq" id="WP_240257893.1">
    <property type="nucleotide sequence ID" value="NZ_JAKTTI010000070.1"/>
</dbReference>
<dbReference type="Proteomes" id="UP001431131">
    <property type="component" value="Unassembled WGS sequence"/>
</dbReference>
<organism evidence="2 3">
    <name type="scientific">Fredinandcohnia quinoae</name>
    <dbReference type="NCBI Taxonomy" id="2918902"/>
    <lineage>
        <taxon>Bacteria</taxon>
        <taxon>Bacillati</taxon>
        <taxon>Bacillota</taxon>
        <taxon>Bacilli</taxon>
        <taxon>Bacillales</taxon>
        <taxon>Bacillaceae</taxon>
        <taxon>Fredinandcohnia</taxon>
    </lineage>
</organism>
<dbReference type="AlphaFoldDB" id="A0AAW5E4W3"/>
<keyword evidence="3" id="KW-1185">Reference proteome</keyword>
<protein>
    <submittedName>
        <fullName evidence="2">Uncharacterized protein</fullName>
    </submittedName>
</protein>
<proteinExistence type="predicted"/>
<sequence>MKRKSEKIDFQGEAPLFDAPDDKILAFDMFRGPSPGLFSDIDLDNPGRKIEEDINDQD</sequence>
<gene>
    <name evidence="2" type="ORF">MJG50_21860</name>
</gene>
<evidence type="ECO:0000313" key="3">
    <source>
        <dbReference type="Proteomes" id="UP001431131"/>
    </source>
</evidence>